<proteinExistence type="predicted"/>
<sequence>MVTRIATSHIDGRPAFQLDYRAFDTVNGRINLVDDVRRVQPGRYLGFGFWGFTDSQRRVLQPFILEATSRQYRGDIGTLRA</sequence>
<evidence type="ECO:0000313" key="1">
    <source>
        <dbReference type="EMBL" id="QXQ14162.1"/>
    </source>
</evidence>
<organism evidence="1 2">
    <name type="scientific">Skermania pinensis</name>
    <dbReference type="NCBI Taxonomy" id="39122"/>
    <lineage>
        <taxon>Bacteria</taxon>
        <taxon>Bacillati</taxon>
        <taxon>Actinomycetota</taxon>
        <taxon>Actinomycetes</taxon>
        <taxon>Mycobacteriales</taxon>
        <taxon>Gordoniaceae</taxon>
        <taxon>Skermania</taxon>
    </lineage>
</organism>
<keyword evidence="2" id="KW-1185">Reference proteome</keyword>
<reference evidence="1" key="1">
    <citation type="submission" date="2021-07" db="EMBL/GenBank/DDBJ databases">
        <title>Candidatus Kaistella beijingensis sp. nov. isolated from a municipal wastewater treatment plant is involved in sludge foaming.</title>
        <authorList>
            <person name="Song Y."/>
            <person name="Liu S.-J."/>
        </authorList>
    </citation>
    <scope>NUCLEOTIDE SEQUENCE</scope>
    <source>
        <strain evidence="1">DSM 43998</strain>
    </source>
</reference>
<dbReference type="RefSeq" id="WP_066466977.1">
    <property type="nucleotide sequence ID" value="NZ_CBCRUZ010000031.1"/>
</dbReference>
<protein>
    <submittedName>
        <fullName evidence="1">Uncharacterized protein</fullName>
    </submittedName>
</protein>
<dbReference type="Proteomes" id="UP000887023">
    <property type="component" value="Chromosome"/>
</dbReference>
<name>A0ABX8SB06_9ACTN</name>
<gene>
    <name evidence="1" type="ORF">KV203_01570</name>
</gene>
<dbReference type="EMBL" id="CP079105">
    <property type="protein sequence ID" value="QXQ14162.1"/>
    <property type="molecule type" value="Genomic_DNA"/>
</dbReference>
<accession>A0ABX8SB06</accession>
<evidence type="ECO:0000313" key="2">
    <source>
        <dbReference type="Proteomes" id="UP000887023"/>
    </source>
</evidence>